<keyword evidence="2" id="KW-1185">Reference proteome</keyword>
<proteinExistence type="predicted"/>
<sequence>MVAFNAYLSFGTQGLYVLQTCLWLWHRILAQLVGDSFWKVSTSGASIVPTPHSTSILLASGDNLEEIVHLASVWSLLYKEPHTPGLLYNVCFRNFSIGRSIVLDGKLATILWINN</sequence>
<reference evidence="1 2" key="1">
    <citation type="submission" date="2024-04" db="EMBL/GenBank/DDBJ databases">
        <authorList>
            <person name="Fracassetti M."/>
        </authorList>
    </citation>
    <scope>NUCLEOTIDE SEQUENCE [LARGE SCALE GENOMIC DNA]</scope>
</reference>
<evidence type="ECO:0000313" key="1">
    <source>
        <dbReference type="EMBL" id="CAL1384494.1"/>
    </source>
</evidence>
<dbReference type="Proteomes" id="UP001497516">
    <property type="component" value="Chromosome 4"/>
</dbReference>
<protein>
    <submittedName>
        <fullName evidence="1">Uncharacterized protein</fullName>
    </submittedName>
</protein>
<evidence type="ECO:0000313" key="2">
    <source>
        <dbReference type="Proteomes" id="UP001497516"/>
    </source>
</evidence>
<organism evidence="1 2">
    <name type="scientific">Linum trigynum</name>
    <dbReference type="NCBI Taxonomy" id="586398"/>
    <lineage>
        <taxon>Eukaryota</taxon>
        <taxon>Viridiplantae</taxon>
        <taxon>Streptophyta</taxon>
        <taxon>Embryophyta</taxon>
        <taxon>Tracheophyta</taxon>
        <taxon>Spermatophyta</taxon>
        <taxon>Magnoliopsida</taxon>
        <taxon>eudicotyledons</taxon>
        <taxon>Gunneridae</taxon>
        <taxon>Pentapetalae</taxon>
        <taxon>rosids</taxon>
        <taxon>fabids</taxon>
        <taxon>Malpighiales</taxon>
        <taxon>Linaceae</taxon>
        <taxon>Linum</taxon>
    </lineage>
</organism>
<accession>A0AAV2EFH4</accession>
<gene>
    <name evidence="1" type="ORF">LTRI10_LOCUS25695</name>
</gene>
<name>A0AAV2EFH4_9ROSI</name>
<dbReference type="AlphaFoldDB" id="A0AAV2EFH4"/>
<dbReference type="EMBL" id="OZ034817">
    <property type="protein sequence ID" value="CAL1384494.1"/>
    <property type="molecule type" value="Genomic_DNA"/>
</dbReference>